<feature type="compositionally biased region" description="Low complexity" evidence="8">
    <location>
        <begin position="265"/>
        <end position="278"/>
    </location>
</feature>
<evidence type="ECO:0000256" key="3">
    <source>
        <dbReference type="ARBA" id="ARBA00022692"/>
    </source>
</evidence>
<name>A0A914Z8K2_9BILA</name>
<evidence type="ECO:0000256" key="2">
    <source>
        <dbReference type="ARBA" id="ARBA00008444"/>
    </source>
</evidence>
<evidence type="ECO:0000256" key="7">
    <source>
        <dbReference type="ARBA" id="ARBA00041344"/>
    </source>
</evidence>
<comment type="similarity">
    <text evidence="2">Belongs to the Tim17/Tim22/Tim23 family.</text>
</comment>
<dbReference type="AlphaFoldDB" id="A0A914Z8K2"/>
<feature type="transmembrane region" description="Helical" evidence="9">
    <location>
        <begin position="158"/>
        <end position="177"/>
    </location>
</feature>
<feature type="transmembrane region" description="Helical" evidence="9">
    <location>
        <begin position="98"/>
        <end position="118"/>
    </location>
</feature>
<evidence type="ECO:0000256" key="4">
    <source>
        <dbReference type="ARBA" id="ARBA00022989"/>
    </source>
</evidence>
<organism evidence="10 11">
    <name type="scientific">Panagrolaimus superbus</name>
    <dbReference type="NCBI Taxonomy" id="310955"/>
    <lineage>
        <taxon>Eukaryota</taxon>
        <taxon>Metazoa</taxon>
        <taxon>Ecdysozoa</taxon>
        <taxon>Nematoda</taxon>
        <taxon>Chromadorea</taxon>
        <taxon>Rhabditida</taxon>
        <taxon>Tylenchina</taxon>
        <taxon>Panagrolaimomorpha</taxon>
        <taxon>Panagrolaimoidea</taxon>
        <taxon>Panagrolaimidae</taxon>
        <taxon>Panagrolaimus</taxon>
    </lineage>
</organism>
<evidence type="ECO:0000256" key="6">
    <source>
        <dbReference type="ARBA" id="ARBA00040778"/>
    </source>
</evidence>
<evidence type="ECO:0000256" key="8">
    <source>
        <dbReference type="SAM" id="MobiDB-lite"/>
    </source>
</evidence>
<dbReference type="Proteomes" id="UP000887577">
    <property type="component" value="Unplaced"/>
</dbReference>
<evidence type="ECO:0000313" key="10">
    <source>
        <dbReference type="Proteomes" id="UP000887577"/>
    </source>
</evidence>
<sequence length="284" mass="32565">MEEPQKDVTAAPKETFGWDRLKRLYRGEEYLLERDLCLKMSKTSFICGFVVGGLTTKRDAEQRFDNYAVGKKFLNRRDAFRRRNDFRMLMFLKNGFKMGFRACVLTGSVMVLTTHTTIFRDYFSPLYFPIYSGFSAFLMHRACGIFAFPLGLYGQIQALSLGLTTGAVVSGLTWLYALGHDKSINDAYILFRNDYEKELTIRNEEERKIMRLMKDEKLYLRSTAFKRLKEIEEQQLLNSVEDRDDVDESSDKPAGAKKQVDAKKTPPASAPPATSVAVEKSSRV</sequence>
<evidence type="ECO:0000256" key="9">
    <source>
        <dbReference type="SAM" id="Phobius"/>
    </source>
</evidence>
<evidence type="ECO:0000256" key="1">
    <source>
        <dbReference type="ARBA" id="ARBA00004141"/>
    </source>
</evidence>
<protein>
    <recommendedName>
        <fullName evidence="6">Complex I assembly factor TIMMDC1, mitochondrial</fullName>
    </recommendedName>
    <alternativeName>
        <fullName evidence="7">Translocase of inner mitochondrial membrane domain-containing protein 1</fullName>
    </alternativeName>
</protein>
<keyword evidence="5 9" id="KW-0472">Membrane</keyword>
<dbReference type="InterPro" id="IPR055299">
    <property type="entry name" value="TIMMDC1"/>
</dbReference>
<feature type="region of interest" description="Disordered" evidence="8">
    <location>
        <begin position="239"/>
        <end position="284"/>
    </location>
</feature>
<evidence type="ECO:0000256" key="5">
    <source>
        <dbReference type="ARBA" id="ARBA00023136"/>
    </source>
</evidence>
<dbReference type="WBParaSite" id="PSU_v2.g8233.t2">
    <property type="protein sequence ID" value="PSU_v2.g8233.t2"/>
    <property type="gene ID" value="PSU_v2.g8233"/>
</dbReference>
<reference evidence="11" key="1">
    <citation type="submission" date="2022-11" db="UniProtKB">
        <authorList>
            <consortium name="WormBaseParasite"/>
        </authorList>
    </citation>
    <scope>IDENTIFICATION</scope>
</reference>
<keyword evidence="3 9" id="KW-0812">Transmembrane</keyword>
<dbReference type="GO" id="GO:0016020">
    <property type="term" value="C:membrane"/>
    <property type="evidence" value="ECO:0007669"/>
    <property type="project" value="UniProtKB-SubCell"/>
</dbReference>
<proteinExistence type="inferred from homology"/>
<dbReference type="GO" id="GO:0032981">
    <property type="term" value="P:mitochondrial respiratory chain complex I assembly"/>
    <property type="evidence" value="ECO:0007669"/>
    <property type="project" value="InterPro"/>
</dbReference>
<evidence type="ECO:0000313" key="11">
    <source>
        <dbReference type="WBParaSite" id="PSU_v2.g8233.t2"/>
    </source>
</evidence>
<accession>A0A914Z8K2</accession>
<dbReference type="PANTHER" id="PTHR13002:SF1">
    <property type="entry name" value="COMPLEX I ASSEMBLY FACTOR TIMMDC1, MITOCHONDRIAL"/>
    <property type="match status" value="1"/>
</dbReference>
<dbReference type="GO" id="GO:0005739">
    <property type="term" value="C:mitochondrion"/>
    <property type="evidence" value="ECO:0007669"/>
    <property type="project" value="TreeGrafter"/>
</dbReference>
<dbReference type="PANTHER" id="PTHR13002">
    <property type="entry name" value="C3ORF1 PROTEIN-RELATED"/>
    <property type="match status" value="1"/>
</dbReference>
<comment type="subcellular location">
    <subcellularLocation>
        <location evidence="1">Membrane</location>
        <topology evidence="1">Multi-pass membrane protein</topology>
    </subcellularLocation>
</comment>
<keyword evidence="10" id="KW-1185">Reference proteome</keyword>
<keyword evidence="4 9" id="KW-1133">Transmembrane helix</keyword>